<feature type="signal peptide" evidence="2">
    <location>
        <begin position="1"/>
        <end position="19"/>
    </location>
</feature>
<evidence type="ECO:0000256" key="2">
    <source>
        <dbReference type="SAM" id="SignalP"/>
    </source>
</evidence>
<feature type="coiled-coil region" evidence="1">
    <location>
        <begin position="55"/>
        <end position="82"/>
    </location>
</feature>
<reference evidence="3 4" key="1">
    <citation type="journal article" date="2024" name="G3 (Bethesda)">
        <title>Genome assembly of Hibiscus sabdariffa L. provides insights into metabolisms of medicinal natural products.</title>
        <authorList>
            <person name="Kim T."/>
        </authorList>
    </citation>
    <scope>NUCLEOTIDE SEQUENCE [LARGE SCALE GENOMIC DNA]</scope>
    <source>
        <strain evidence="3">TK-2024</strain>
        <tissue evidence="3">Old leaves</tissue>
    </source>
</reference>
<comment type="caution">
    <text evidence="3">The sequence shown here is derived from an EMBL/GenBank/DDBJ whole genome shotgun (WGS) entry which is preliminary data.</text>
</comment>
<dbReference type="Proteomes" id="UP001472677">
    <property type="component" value="Unassembled WGS sequence"/>
</dbReference>
<feature type="chain" id="PRO_5045240856" evidence="2">
    <location>
        <begin position="20"/>
        <end position="110"/>
    </location>
</feature>
<evidence type="ECO:0000313" key="3">
    <source>
        <dbReference type="EMBL" id="KAK8554010.1"/>
    </source>
</evidence>
<dbReference type="EMBL" id="JBBPBM010000019">
    <property type="protein sequence ID" value="KAK8554010.1"/>
    <property type="molecule type" value="Genomic_DNA"/>
</dbReference>
<organism evidence="3 4">
    <name type="scientific">Hibiscus sabdariffa</name>
    <name type="common">roselle</name>
    <dbReference type="NCBI Taxonomy" id="183260"/>
    <lineage>
        <taxon>Eukaryota</taxon>
        <taxon>Viridiplantae</taxon>
        <taxon>Streptophyta</taxon>
        <taxon>Embryophyta</taxon>
        <taxon>Tracheophyta</taxon>
        <taxon>Spermatophyta</taxon>
        <taxon>Magnoliopsida</taxon>
        <taxon>eudicotyledons</taxon>
        <taxon>Gunneridae</taxon>
        <taxon>Pentapetalae</taxon>
        <taxon>rosids</taxon>
        <taxon>malvids</taxon>
        <taxon>Malvales</taxon>
        <taxon>Malvaceae</taxon>
        <taxon>Malvoideae</taxon>
        <taxon>Hibiscus</taxon>
    </lineage>
</organism>
<accession>A0ABR2EB63</accession>
<evidence type="ECO:0000256" key="1">
    <source>
        <dbReference type="SAM" id="Coils"/>
    </source>
</evidence>
<dbReference type="PANTHER" id="PTHR34564">
    <property type="entry name" value="PEPTIDYL-PROLYL CIS-TRANS ISOMERASE G"/>
    <property type="match status" value="1"/>
</dbReference>
<proteinExistence type="predicted"/>
<evidence type="ECO:0000313" key="4">
    <source>
        <dbReference type="Proteomes" id="UP001472677"/>
    </source>
</evidence>
<protein>
    <submittedName>
        <fullName evidence="3">Uncharacterized protein</fullName>
    </submittedName>
</protein>
<name>A0ABR2EB63_9ROSI</name>
<keyword evidence="4" id="KW-1185">Reference proteome</keyword>
<keyword evidence="2" id="KW-0732">Signal</keyword>
<sequence length="110" mass="12864">MPRPLLLVFLVLVIVFTSQFEWKQQFGEEIEPTPTVSLKDLYVSNRQDSVKEKIILSQERNIQKLNEQVRNLQDQLLHCKVENEVTNRSGSAFALTEYLTELEQQPMLDD</sequence>
<keyword evidence="1" id="KW-0175">Coiled coil</keyword>
<dbReference type="PANTHER" id="PTHR34564:SF10">
    <property type="entry name" value="HYALURONAN MEDIATED MOTILITY RECEPTOR-LIKE PROTEIN"/>
    <property type="match status" value="1"/>
</dbReference>
<gene>
    <name evidence="3" type="ORF">V6N12_030989</name>
</gene>